<dbReference type="InterPro" id="IPR008927">
    <property type="entry name" value="6-PGluconate_DH-like_C_sf"/>
</dbReference>
<comment type="function">
    <text evidence="4">Catalyzes the reduction of 1-pyrroline-5-carboxylate (PCA) to L-proline.</text>
</comment>
<dbReference type="InterPro" id="IPR029036">
    <property type="entry name" value="P5CR_dimer"/>
</dbReference>
<dbReference type="GO" id="GO:0005737">
    <property type="term" value="C:cytoplasm"/>
    <property type="evidence" value="ECO:0007669"/>
    <property type="project" value="UniProtKB-SubCell"/>
</dbReference>
<keyword evidence="4" id="KW-0963">Cytoplasm</keyword>
<dbReference type="Pfam" id="PF14748">
    <property type="entry name" value="P5CR_dimer"/>
    <property type="match status" value="1"/>
</dbReference>
<dbReference type="Proteomes" id="UP000231637">
    <property type="component" value="Chromosome"/>
</dbReference>
<feature type="binding site" evidence="6">
    <location>
        <begin position="72"/>
        <end position="75"/>
    </location>
    <ligand>
        <name>NADP(+)</name>
        <dbReference type="ChEBI" id="CHEBI:58349"/>
    </ligand>
</feature>
<dbReference type="SUPFAM" id="SSF48179">
    <property type="entry name" value="6-phosphogluconate dehydrogenase C-terminal domain-like"/>
    <property type="match status" value="1"/>
</dbReference>
<name>A0A2K8L6T2_9PROT</name>
<dbReference type="KEGG" id="mfn:Ga0123462_0681"/>
<feature type="domain" description="Pyrroline-5-carboxylate reductase catalytic N-terminal" evidence="7">
    <location>
        <begin position="8"/>
        <end position="101"/>
    </location>
</feature>
<dbReference type="GO" id="GO:0055129">
    <property type="term" value="P:L-proline biosynthetic process"/>
    <property type="evidence" value="ECO:0007669"/>
    <property type="project" value="UniProtKB-UniRule"/>
</dbReference>
<dbReference type="InterPro" id="IPR028939">
    <property type="entry name" value="P5C_Rdtase_cat_N"/>
</dbReference>
<evidence type="ECO:0000256" key="3">
    <source>
        <dbReference type="ARBA" id="ARBA00023002"/>
    </source>
</evidence>
<keyword evidence="4" id="KW-0641">Proline biosynthesis</keyword>
<comment type="pathway">
    <text evidence="4">Amino-acid biosynthesis; L-proline biosynthesis; L-proline from L-glutamate 5-semialdehyde: step 1/1.</text>
</comment>
<evidence type="ECO:0000313" key="10">
    <source>
        <dbReference type="Proteomes" id="UP000231637"/>
    </source>
</evidence>
<protein>
    <recommendedName>
        <fullName evidence="4 5">Pyrroline-5-carboxylate reductase</fullName>
        <shortName evidence="4">P5C reductase</shortName>
        <shortName evidence="4">P5CR</shortName>
        <ecNumber evidence="4 5">1.5.1.2</ecNumber>
    </recommendedName>
    <alternativeName>
        <fullName evidence="4">PCA reductase</fullName>
    </alternativeName>
</protein>
<comment type="subcellular location">
    <subcellularLocation>
        <location evidence="4">Cytoplasm</location>
    </subcellularLocation>
</comment>
<sequence>MTMQDLNIAFIGGGNMAEALIAGLRRAGHAAERIIVAEPQAARRDFLSNSYQIKAVAENSVAASAADLLVLAMKPQQMKAAVTGLGLHLKGDTSVISIAAGVTTASMRAWLGAAANIVRVMPNTPALVGAGMSVLFSDADELHKQRTEYLLDACGESLRVEKESQLHAVTALSGSGPAYFFLLTEVMQATGEKLGLSPELAAKLAAQTALGAGKMLTESDRSAAELRHQVTSPGGTTQAALDVMYEMGLPDAVRKAVLAASKRSEELAG</sequence>
<keyword evidence="3 4" id="KW-0560">Oxidoreductase</keyword>
<evidence type="ECO:0000256" key="6">
    <source>
        <dbReference type="PIRSR" id="PIRSR000193-1"/>
    </source>
</evidence>
<dbReference type="InterPro" id="IPR000304">
    <property type="entry name" value="Pyrroline-COOH_reductase"/>
</dbReference>
<evidence type="ECO:0000256" key="2">
    <source>
        <dbReference type="ARBA" id="ARBA00022857"/>
    </source>
</evidence>
<dbReference type="NCBIfam" id="TIGR00112">
    <property type="entry name" value="proC"/>
    <property type="match status" value="1"/>
</dbReference>
<feature type="binding site" evidence="6">
    <location>
        <begin position="11"/>
        <end position="16"/>
    </location>
    <ligand>
        <name>NADP(+)</name>
        <dbReference type="ChEBI" id="CHEBI:58349"/>
    </ligand>
</feature>
<dbReference type="EMBL" id="CP018800">
    <property type="protein sequence ID" value="ATX81551.1"/>
    <property type="molecule type" value="Genomic_DNA"/>
</dbReference>
<dbReference type="PANTHER" id="PTHR11645:SF0">
    <property type="entry name" value="PYRROLINE-5-CARBOXYLATE REDUCTASE 3"/>
    <property type="match status" value="1"/>
</dbReference>
<accession>A0A2K8L6T2</accession>
<evidence type="ECO:0000256" key="1">
    <source>
        <dbReference type="ARBA" id="ARBA00005525"/>
    </source>
</evidence>
<dbReference type="PIRSF" id="PIRSF000193">
    <property type="entry name" value="Pyrrol-5-carb_rd"/>
    <property type="match status" value="1"/>
</dbReference>
<evidence type="ECO:0000256" key="5">
    <source>
        <dbReference type="NCBIfam" id="TIGR00112"/>
    </source>
</evidence>
<dbReference type="EC" id="1.5.1.2" evidence="4 5"/>
<evidence type="ECO:0000256" key="4">
    <source>
        <dbReference type="HAMAP-Rule" id="MF_01925"/>
    </source>
</evidence>
<comment type="catalytic activity">
    <reaction evidence="4">
        <text>L-proline + NADP(+) = (S)-1-pyrroline-5-carboxylate + NADPH + 2 H(+)</text>
        <dbReference type="Rhea" id="RHEA:14109"/>
        <dbReference type="ChEBI" id="CHEBI:15378"/>
        <dbReference type="ChEBI" id="CHEBI:17388"/>
        <dbReference type="ChEBI" id="CHEBI:57783"/>
        <dbReference type="ChEBI" id="CHEBI:58349"/>
        <dbReference type="ChEBI" id="CHEBI:60039"/>
        <dbReference type="EC" id="1.5.1.2"/>
    </reaction>
</comment>
<dbReference type="GO" id="GO:0004735">
    <property type="term" value="F:pyrroline-5-carboxylate reductase activity"/>
    <property type="evidence" value="ECO:0007669"/>
    <property type="project" value="UniProtKB-UniRule"/>
</dbReference>
<keyword evidence="10" id="KW-1185">Reference proteome</keyword>
<comment type="similarity">
    <text evidence="1 4">Belongs to the pyrroline-5-carboxylate reductase family.</text>
</comment>
<dbReference type="UniPathway" id="UPA00098">
    <property type="reaction ID" value="UER00361"/>
</dbReference>
<evidence type="ECO:0000313" key="9">
    <source>
        <dbReference type="EMBL" id="ATX81551.1"/>
    </source>
</evidence>
<gene>
    <name evidence="4" type="primary">proC</name>
    <name evidence="9" type="ORF">Ga0123462_0681</name>
</gene>
<keyword evidence="2 4" id="KW-0521">NADP</keyword>
<keyword evidence="4" id="KW-0028">Amino-acid biosynthesis</keyword>
<organism evidence="9 10">
    <name type="scientific">Mariprofundus ferrinatatus</name>
    <dbReference type="NCBI Taxonomy" id="1921087"/>
    <lineage>
        <taxon>Bacteria</taxon>
        <taxon>Pseudomonadati</taxon>
        <taxon>Pseudomonadota</taxon>
        <taxon>Candidatius Mariprofundia</taxon>
        <taxon>Mariprofundales</taxon>
        <taxon>Mariprofundaceae</taxon>
        <taxon>Mariprofundus</taxon>
    </lineage>
</organism>
<proteinExistence type="inferred from homology"/>
<dbReference type="FunFam" id="1.10.3730.10:FF:000001">
    <property type="entry name" value="Pyrroline-5-carboxylate reductase"/>
    <property type="match status" value="1"/>
</dbReference>
<dbReference type="SUPFAM" id="SSF51735">
    <property type="entry name" value="NAD(P)-binding Rossmann-fold domains"/>
    <property type="match status" value="1"/>
</dbReference>
<feature type="binding site" evidence="6">
    <location>
        <position position="59"/>
    </location>
    <ligand>
        <name>NADPH</name>
        <dbReference type="ChEBI" id="CHEBI:57783"/>
    </ligand>
</feature>
<dbReference type="Gene3D" id="1.10.3730.10">
    <property type="entry name" value="ProC C-terminal domain-like"/>
    <property type="match status" value="1"/>
</dbReference>
<dbReference type="Pfam" id="PF03807">
    <property type="entry name" value="F420_oxidored"/>
    <property type="match status" value="1"/>
</dbReference>
<reference evidence="9 10" key="1">
    <citation type="submission" date="2016-12" db="EMBL/GenBank/DDBJ databases">
        <title>Isolation and genomic insights into novel planktonic Zetaproteobacteria from stratified waters of the Chesapeake Bay.</title>
        <authorList>
            <person name="McAllister S.M."/>
            <person name="Kato S."/>
            <person name="Chan C.S."/>
            <person name="Chiu B.K."/>
            <person name="Field E.K."/>
        </authorList>
    </citation>
    <scope>NUCLEOTIDE SEQUENCE [LARGE SCALE GENOMIC DNA]</scope>
    <source>
        <strain evidence="9 10">CP-8</strain>
    </source>
</reference>
<evidence type="ECO:0000259" key="8">
    <source>
        <dbReference type="Pfam" id="PF14748"/>
    </source>
</evidence>
<evidence type="ECO:0000259" key="7">
    <source>
        <dbReference type="Pfam" id="PF03807"/>
    </source>
</evidence>
<feature type="domain" description="Pyrroline-5-carboxylate reductase dimerisation" evidence="8">
    <location>
        <begin position="163"/>
        <end position="267"/>
    </location>
</feature>
<comment type="catalytic activity">
    <reaction evidence="4">
        <text>L-proline + NAD(+) = (S)-1-pyrroline-5-carboxylate + NADH + 2 H(+)</text>
        <dbReference type="Rhea" id="RHEA:14105"/>
        <dbReference type="ChEBI" id="CHEBI:15378"/>
        <dbReference type="ChEBI" id="CHEBI:17388"/>
        <dbReference type="ChEBI" id="CHEBI:57540"/>
        <dbReference type="ChEBI" id="CHEBI:57945"/>
        <dbReference type="ChEBI" id="CHEBI:60039"/>
        <dbReference type="EC" id="1.5.1.2"/>
    </reaction>
</comment>
<dbReference type="PANTHER" id="PTHR11645">
    <property type="entry name" value="PYRROLINE-5-CARBOXYLATE REDUCTASE"/>
    <property type="match status" value="1"/>
</dbReference>
<dbReference type="HAMAP" id="MF_01925">
    <property type="entry name" value="P5C_reductase"/>
    <property type="match status" value="1"/>
</dbReference>
<dbReference type="AlphaFoldDB" id="A0A2K8L6T2"/>
<dbReference type="InterPro" id="IPR036291">
    <property type="entry name" value="NAD(P)-bd_dom_sf"/>
</dbReference>
<dbReference type="Gene3D" id="3.40.50.720">
    <property type="entry name" value="NAD(P)-binding Rossmann-like Domain"/>
    <property type="match status" value="1"/>
</dbReference>